<dbReference type="AlphaFoldDB" id="A0A811KA06"/>
<dbReference type="Proteomes" id="UP000783686">
    <property type="component" value="Unassembled WGS sequence"/>
</dbReference>
<keyword evidence="3" id="KW-1185">Reference proteome</keyword>
<gene>
    <name evidence="2" type="ORF">BOKJ2_LOCUS4370</name>
</gene>
<dbReference type="Pfam" id="PF10326">
    <property type="entry name" value="7TM_GPCR_Str"/>
    <property type="match status" value="1"/>
</dbReference>
<dbReference type="PANTHER" id="PTHR22943">
    <property type="entry name" value="7-TRANSMEMBRANE DOMAIN RECEPTOR C.ELEGANS"/>
    <property type="match status" value="1"/>
</dbReference>
<dbReference type="PANTHER" id="PTHR22943:SF248">
    <property type="entry name" value="SEVEN TM RECEPTOR"/>
    <property type="match status" value="1"/>
</dbReference>
<comment type="caution">
    <text evidence="2">The sequence shown here is derived from an EMBL/GenBank/DDBJ whole genome shotgun (WGS) entry which is preliminary data.</text>
</comment>
<dbReference type="Proteomes" id="UP000614601">
    <property type="component" value="Unassembled WGS sequence"/>
</dbReference>
<dbReference type="InterPro" id="IPR019428">
    <property type="entry name" value="7TM_GPCR_serpentine_rcpt_Str"/>
</dbReference>
<evidence type="ECO:0000256" key="1">
    <source>
        <dbReference type="SAM" id="Phobius"/>
    </source>
</evidence>
<keyword evidence="1" id="KW-1133">Transmembrane helix</keyword>
<evidence type="ECO:0000313" key="3">
    <source>
        <dbReference type="Proteomes" id="UP000614601"/>
    </source>
</evidence>
<name>A0A811KA06_9BILA</name>
<keyword evidence="1" id="KW-0812">Transmembrane</keyword>
<sequence length="118" mass="13213">MMKRKKKLNRQLTIMLLLQTIPHFVLSVMPVGIFNSHIFGGVVMAIANNAMTYGPAILPVFDALTVLFVLPSFRRIFFKICKCGKVADTKHTTVMSTSKVRNLVQVDVKQVYTVKSAV</sequence>
<proteinExistence type="predicted"/>
<dbReference type="EMBL" id="CAJFCW020000002">
    <property type="protein sequence ID" value="CAG9096687.1"/>
    <property type="molecule type" value="Genomic_DNA"/>
</dbReference>
<dbReference type="EMBL" id="CAJFDH010000002">
    <property type="protein sequence ID" value="CAD5212569.1"/>
    <property type="molecule type" value="Genomic_DNA"/>
</dbReference>
<evidence type="ECO:0000313" key="2">
    <source>
        <dbReference type="EMBL" id="CAD5212569.1"/>
    </source>
</evidence>
<reference evidence="2" key="1">
    <citation type="submission" date="2020-09" db="EMBL/GenBank/DDBJ databases">
        <authorList>
            <person name="Kikuchi T."/>
        </authorList>
    </citation>
    <scope>NUCLEOTIDE SEQUENCE</scope>
    <source>
        <strain evidence="2">SH1</strain>
    </source>
</reference>
<organism evidence="2 3">
    <name type="scientific">Bursaphelenchus okinawaensis</name>
    <dbReference type="NCBI Taxonomy" id="465554"/>
    <lineage>
        <taxon>Eukaryota</taxon>
        <taxon>Metazoa</taxon>
        <taxon>Ecdysozoa</taxon>
        <taxon>Nematoda</taxon>
        <taxon>Chromadorea</taxon>
        <taxon>Rhabditida</taxon>
        <taxon>Tylenchina</taxon>
        <taxon>Tylenchomorpha</taxon>
        <taxon>Aphelenchoidea</taxon>
        <taxon>Aphelenchoididae</taxon>
        <taxon>Bursaphelenchus</taxon>
    </lineage>
</organism>
<accession>A0A811KA06</accession>
<feature type="transmembrane region" description="Helical" evidence="1">
    <location>
        <begin position="53"/>
        <end position="70"/>
    </location>
</feature>
<protein>
    <submittedName>
        <fullName evidence="2">Uncharacterized protein</fullName>
    </submittedName>
</protein>
<keyword evidence="1" id="KW-0472">Membrane</keyword>